<accession>A0A1H1UBX6</accession>
<feature type="compositionally biased region" description="Basic and acidic residues" evidence="1">
    <location>
        <begin position="1"/>
        <end position="10"/>
    </location>
</feature>
<evidence type="ECO:0000256" key="1">
    <source>
        <dbReference type="SAM" id="MobiDB-lite"/>
    </source>
</evidence>
<protein>
    <submittedName>
        <fullName evidence="2">Uncharacterized protein</fullName>
    </submittedName>
</protein>
<organism evidence="2 3">
    <name type="scientific">Halopseudomonas sabulinigri</name>
    <dbReference type="NCBI Taxonomy" id="472181"/>
    <lineage>
        <taxon>Bacteria</taxon>
        <taxon>Pseudomonadati</taxon>
        <taxon>Pseudomonadota</taxon>
        <taxon>Gammaproteobacteria</taxon>
        <taxon>Pseudomonadales</taxon>
        <taxon>Pseudomonadaceae</taxon>
        <taxon>Halopseudomonas</taxon>
    </lineage>
</organism>
<feature type="region of interest" description="Disordered" evidence="1">
    <location>
        <begin position="1"/>
        <end position="31"/>
    </location>
</feature>
<feature type="region of interest" description="Disordered" evidence="1">
    <location>
        <begin position="204"/>
        <end position="256"/>
    </location>
</feature>
<dbReference type="AlphaFoldDB" id="A0A1H1UBX6"/>
<feature type="compositionally biased region" description="Polar residues" evidence="1">
    <location>
        <begin position="88"/>
        <end position="103"/>
    </location>
</feature>
<evidence type="ECO:0000313" key="3">
    <source>
        <dbReference type="Proteomes" id="UP000243413"/>
    </source>
</evidence>
<evidence type="ECO:0000313" key="2">
    <source>
        <dbReference type="EMBL" id="SDS69967.1"/>
    </source>
</evidence>
<dbReference type="Proteomes" id="UP000243413">
    <property type="component" value="Chromosome I"/>
</dbReference>
<dbReference type="RefSeq" id="WP_092287142.1">
    <property type="nucleotide sequence ID" value="NZ_LT629763.1"/>
</dbReference>
<feature type="region of interest" description="Disordered" evidence="1">
    <location>
        <begin position="168"/>
        <end position="189"/>
    </location>
</feature>
<dbReference type="OrthoDB" id="7033807at2"/>
<feature type="region of interest" description="Disordered" evidence="1">
    <location>
        <begin position="49"/>
        <end position="108"/>
    </location>
</feature>
<feature type="compositionally biased region" description="Basic and acidic residues" evidence="1">
    <location>
        <begin position="212"/>
        <end position="236"/>
    </location>
</feature>
<reference evidence="3" key="1">
    <citation type="submission" date="2016-10" db="EMBL/GenBank/DDBJ databases">
        <authorList>
            <person name="Varghese N."/>
            <person name="Submissions S."/>
        </authorList>
    </citation>
    <scope>NUCLEOTIDE SEQUENCE [LARGE SCALE GENOMIC DNA]</scope>
    <source>
        <strain evidence="3">JCM 14963</strain>
    </source>
</reference>
<sequence length="256" mass="29033">MSRKTWRDLARQQAGSGSASPPAASLGQLSAQVPGLQRLLQQRETLEQQMRALGGQPQEGSASRVYPVASSADRRAEQADWERRRAQQHSAPATDSTPLQQWWQARDGQVAQARDAAARQQLGQVNLTQRLDQRVAQARSNALSRLQQERSETLREPLLRPLTDRLNTAFDGTAASPPALREPTSLPSFDDRYAQRQRRLLGVETGPLEQLAQRREQAQERRLEQRREARRAERQQDLLQQRAAERRSQRPQLSTD</sequence>
<dbReference type="STRING" id="472181.SAMN05216271_2510"/>
<proteinExistence type="predicted"/>
<feature type="compositionally biased region" description="Basic and acidic residues" evidence="1">
    <location>
        <begin position="72"/>
        <end position="85"/>
    </location>
</feature>
<dbReference type="EMBL" id="LT629763">
    <property type="protein sequence ID" value="SDS69967.1"/>
    <property type="molecule type" value="Genomic_DNA"/>
</dbReference>
<gene>
    <name evidence="2" type="ORF">SAMN05216271_2510</name>
</gene>
<name>A0A1H1UBX6_9GAMM</name>
<feature type="compositionally biased region" description="Low complexity" evidence="1">
    <location>
        <begin position="12"/>
        <end position="31"/>
    </location>
</feature>